<reference evidence="1" key="1">
    <citation type="journal article" date="2021" name="Sci. Adv.">
        <title>The American lobster genome reveals insights on longevity, neural, and immune adaptations.</title>
        <authorList>
            <person name="Polinski J.M."/>
            <person name="Zimin A.V."/>
            <person name="Clark K.F."/>
            <person name="Kohn A.B."/>
            <person name="Sadowski N."/>
            <person name="Timp W."/>
            <person name="Ptitsyn A."/>
            <person name="Khanna P."/>
            <person name="Romanova D.Y."/>
            <person name="Williams P."/>
            <person name="Greenwood S.J."/>
            <person name="Moroz L.L."/>
            <person name="Walt D.R."/>
            <person name="Bodnar A.G."/>
        </authorList>
    </citation>
    <scope>NUCLEOTIDE SEQUENCE</scope>
    <source>
        <strain evidence="1">GMGI-L3</strain>
    </source>
</reference>
<evidence type="ECO:0000313" key="1">
    <source>
        <dbReference type="EMBL" id="KAG7173796.1"/>
    </source>
</evidence>
<dbReference type="AlphaFoldDB" id="A0A8J5N5F9"/>
<protein>
    <submittedName>
        <fullName evidence="1">Uncharacterized protein</fullName>
    </submittedName>
</protein>
<comment type="caution">
    <text evidence="1">The sequence shown here is derived from an EMBL/GenBank/DDBJ whole genome shotgun (WGS) entry which is preliminary data.</text>
</comment>
<dbReference type="Proteomes" id="UP000747542">
    <property type="component" value="Unassembled WGS sequence"/>
</dbReference>
<keyword evidence="2" id="KW-1185">Reference proteome</keyword>
<accession>A0A8J5N5F9</accession>
<sequence length="233" mass="26260">MDPNLFLLYDKLDPATLAPRNPKDDLHYHFYPHNQHLFNLPECATQQVCNAVYKRLKFTQPLCQCPQGSDPCSVSYLPNDERSIELSMGGRETRGDSPSTEISPFQATTLIKTCEPVWSVRQCRKPRDWSILALQNTRTGKAHYLVICKCPDTSKLEGPLNHDQPTYAQVPGIRVYGMMCVSRNYRRAGRGLPGESEASFPWERVTAALEGGQLLKDLMDEEDVGTPALIPLH</sequence>
<organism evidence="1 2">
    <name type="scientific">Homarus americanus</name>
    <name type="common">American lobster</name>
    <dbReference type="NCBI Taxonomy" id="6706"/>
    <lineage>
        <taxon>Eukaryota</taxon>
        <taxon>Metazoa</taxon>
        <taxon>Ecdysozoa</taxon>
        <taxon>Arthropoda</taxon>
        <taxon>Crustacea</taxon>
        <taxon>Multicrustacea</taxon>
        <taxon>Malacostraca</taxon>
        <taxon>Eumalacostraca</taxon>
        <taxon>Eucarida</taxon>
        <taxon>Decapoda</taxon>
        <taxon>Pleocyemata</taxon>
        <taxon>Astacidea</taxon>
        <taxon>Nephropoidea</taxon>
        <taxon>Nephropidae</taxon>
        <taxon>Homarus</taxon>
    </lineage>
</organism>
<gene>
    <name evidence="1" type="ORF">Hamer_G021604</name>
</gene>
<evidence type="ECO:0000313" key="2">
    <source>
        <dbReference type="Proteomes" id="UP000747542"/>
    </source>
</evidence>
<dbReference type="Gene3D" id="2.20.20.160">
    <property type="match status" value="1"/>
</dbReference>
<dbReference type="EMBL" id="JAHLQT010008938">
    <property type="protein sequence ID" value="KAG7173796.1"/>
    <property type="molecule type" value="Genomic_DNA"/>
</dbReference>
<name>A0A8J5N5F9_HOMAM</name>
<proteinExistence type="predicted"/>